<keyword evidence="3 5" id="KW-0560">Oxidoreductase</keyword>
<evidence type="ECO:0000256" key="5">
    <source>
        <dbReference type="PIRNR" id="PIRNR000183"/>
    </source>
</evidence>
<dbReference type="CDD" id="cd05305">
    <property type="entry name" value="L-AlaDH"/>
    <property type="match status" value="1"/>
</dbReference>
<dbReference type="GO" id="GO:0005886">
    <property type="term" value="C:plasma membrane"/>
    <property type="evidence" value="ECO:0007669"/>
    <property type="project" value="TreeGrafter"/>
</dbReference>
<evidence type="ECO:0000256" key="3">
    <source>
        <dbReference type="ARBA" id="ARBA00023002"/>
    </source>
</evidence>
<feature type="binding site" evidence="8">
    <location>
        <begin position="241"/>
        <end position="242"/>
    </location>
    <ligand>
        <name>NAD(+)</name>
        <dbReference type="ChEBI" id="CHEBI:57540"/>
    </ligand>
</feature>
<dbReference type="GO" id="GO:0000286">
    <property type="term" value="F:alanine dehydrogenase activity"/>
    <property type="evidence" value="ECO:0007669"/>
    <property type="project" value="UniProtKB-UniRule"/>
</dbReference>
<accession>A0A433J7A3</accession>
<dbReference type="GO" id="GO:0042853">
    <property type="term" value="P:L-alanine catabolic process"/>
    <property type="evidence" value="ECO:0007669"/>
    <property type="project" value="InterPro"/>
</dbReference>
<dbReference type="SUPFAM" id="SSF51735">
    <property type="entry name" value="NAD(P)-binding Rossmann-fold domains"/>
    <property type="match status" value="1"/>
</dbReference>
<evidence type="ECO:0000259" key="9">
    <source>
        <dbReference type="SMART" id="SM01002"/>
    </source>
</evidence>
<name>A0A433J7A3_9PROT</name>
<reference evidence="11 12" key="1">
    <citation type="submission" date="2018-12" db="EMBL/GenBank/DDBJ databases">
        <authorList>
            <person name="Yang Y."/>
        </authorList>
    </citation>
    <scope>NUCLEOTIDE SEQUENCE [LARGE SCALE GENOMIC DNA]</scope>
    <source>
        <strain evidence="11 12">GSF71</strain>
    </source>
</reference>
<dbReference type="InterPro" id="IPR036291">
    <property type="entry name" value="NAD(P)-bd_dom_sf"/>
</dbReference>
<feature type="binding site" evidence="7">
    <location>
        <position position="77"/>
    </location>
    <ligand>
        <name>substrate</name>
    </ligand>
</feature>
<feature type="active site" description="Proton donor/acceptor" evidence="6">
    <location>
        <position position="272"/>
    </location>
</feature>
<dbReference type="Gene3D" id="3.40.50.720">
    <property type="entry name" value="NAD(P)-binding Rossmann-like Domain"/>
    <property type="match status" value="2"/>
</dbReference>
<dbReference type="PIRSF" id="PIRSF000183">
    <property type="entry name" value="Alanine_dh"/>
    <property type="match status" value="1"/>
</dbReference>
<comment type="catalytic activity">
    <reaction evidence="5">
        <text>L-alanine + NAD(+) + H2O = pyruvate + NH4(+) + NADH + H(+)</text>
        <dbReference type="Rhea" id="RHEA:18405"/>
        <dbReference type="ChEBI" id="CHEBI:15361"/>
        <dbReference type="ChEBI" id="CHEBI:15377"/>
        <dbReference type="ChEBI" id="CHEBI:15378"/>
        <dbReference type="ChEBI" id="CHEBI:28938"/>
        <dbReference type="ChEBI" id="CHEBI:57540"/>
        <dbReference type="ChEBI" id="CHEBI:57945"/>
        <dbReference type="ChEBI" id="CHEBI:57972"/>
        <dbReference type="EC" id="1.4.1.1"/>
    </reaction>
</comment>
<dbReference type="AlphaFoldDB" id="A0A433J7A3"/>
<dbReference type="NCBIfam" id="TIGR00518">
    <property type="entry name" value="alaDH"/>
    <property type="match status" value="1"/>
</dbReference>
<organism evidence="11 12">
    <name type="scientific">Azospirillum doebereinerae</name>
    <dbReference type="NCBI Taxonomy" id="92933"/>
    <lineage>
        <taxon>Bacteria</taxon>
        <taxon>Pseudomonadati</taxon>
        <taxon>Pseudomonadota</taxon>
        <taxon>Alphaproteobacteria</taxon>
        <taxon>Rhodospirillales</taxon>
        <taxon>Azospirillaceae</taxon>
        <taxon>Azospirillum</taxon>
    </lineage>
</organism>
<evidence type="ECO:0000313" key="12">
    <source>
        <dbReference type="Proteomes" id="UP000280346"/>
    </source>
</evidence>
<evidence type="ECO:0000256" key="7">
    <source>
        <dbReference type="PIRSR" id="PIRSR000183-2"/>
    </source>
</evidence>
<proteinExistence type="inferred from homology"/>
<dbReference type="InterPro" id="IPR008141">
    <property type="entry name" value="Ala_DH"/>
</dbReference>
<protein>
    <recommendedName>
        <fullName evidence="2 5">Alanine dehydrogenase</fullName>
        <ecNumber evidence="2 5">1.4.1.1</ecNumber>
    </recommendedName>
</protein>
<feature type="domain" description="Alanine dehydrogenase/pyridine nucleotide transhydrogenase NAD(H)-binding" evidence="9">
    <location>
        <begin position="151"/>
        <end position="299"/>
    </location>
</feature>
<dbReference type="PROSITE" id="PS00837">
    <property type="entry name" value="ALADH_PNT_2"/>
    <property type="match status" value="1"/>
</dbReference>
<sequence length="374" mass="38813">MVTRIGVPKEIKDHEYRVGLTPASVRELAADGHELLVETGAGADIGFSDADYQAAGATIASSAEDVFANADLIVKVKEPQTAECRRLRPGQLLFTYLHLAPDPEQARLLMESGCTAIAYETVTDRDGRLPLLAPMSEIAGRMAVQVGAVALHKTTGGSGVLLGGVPGVLPGKVLVIGGGVVGANAARMAMGLGADVVVADRSVARLAQLDDLFGPRLKTAYASTDALDRLVADADLVVGAVLVVGAAAPKLVKRAQLAGMRRGSVLVDVAIDQGGCFETSHATTHSDPTYLVDGIVHYCVANMPGAVARTSTQALNHATLPFVQALAGKGWRRALAEDPHLRNGLNVHDGRIAHPAVAAALGHPFHDPQTLLGA</sequence>
<evidence type="ECO:0000256" key="2">
    <source>
        <dbReference type="ARBA" id="ARBA00012897"/>
    </source>
</evidence>
<evidence type="ECO:0000256" key="4">
    <source>
        <dbReference type="ARBA" id="ARBA00023027"/>
    </source>
</evidence>
<gene>
    <name evidence="11" type="primary">ald</name>
    <name evidence="11" type="ORF">EJ913_16185</name>
</gene>
<keyword evidence="12" id="KW-1185">Reference proteome</keyword>
<evidence type="ECO:0000313" key="11">
    <source>
        <dbReference type="EMBL" id="RUQ69307.1"/>
    </source>
</evidence>
<keyword evidence="4 5" id="KW-0520">NAD</keyword>
<dbReference type="InterPro" id="IPR008143">
    <property type="entry name" value="Ala_DH/PNT_CS2"/>
</dbReference>
<dbReference type="PANTHER" id="PTHR42795:SF1">
    <property type="entry name" value="ALANINE DEHYDROGENASE"/>
    <property type="match status" value="1"/>
</dbReference>
<feature type="binding site" evidence="8">
    <location>
        <begin position="269"/>
        <end position="272"/>
    </location>
    <ligand>
        <name>NAD(+)</name>
        <dbReference type="ChEBI" id="CHEBI:57540"/>
    </ligand>
</feature>
<evidence type="ECO:0000256" key="1">
    <source>
        <dbReference type="ARBA" id="ARBA00005689"/>
    </source>
</evidence>
<feature type="binding site" evidence="8">
    <location>
        <begin position="300"/>
        <end position="303"/>
    </location>
    <ligand>
        <name>NAD(+)</name>
        <dbReference type="ChEBI" id="CHEBI:57540"/>
    </ligand>
</feature>
<dbReference type="Proteomes" id="UP000280346">
    <property type="component" value="Unassembled WGS sequence"/>
</dbReference>
<dbReference type="GO" id="GO:0000166">
    <property type="term" value="F:nucleotide binding"/>
    <property type="evidence" value="ECO:0007669"/>
    <property type="project" value="UniProtKB-KW"/>
</dbReference>
<dbReference type="SUPFAM" id="SSF52283">
    <property type="entry name" value="Formate/glycerate dehydrogenase catalytic domain-like"/>
    <property type="match status" value="1"/>
</dbReference>
<feature type="binding site" evidence="8">
    <location>
        <position position="136"/>
    </location>
    <ligand>
        <name>NAD(+)</name>
        <dbReference type="ChEBI" id="CHEBI:57540"/>
    </ligand>
</feature>
<dbReference type="OrthoDB" id="9804592at2"/>
<evidence type="ECO:0000259" key="10">
    <source>
        <dbReference type="SMART" id="SM01003"/>
    </source>
</evidence>
<dbReference type="Pfam" id="PF05222">
    <property type="entry name" value="AlaDh_PNT_N"/>
    <property type="match status" value="1"/>
</dbReference>
<feature type="active site" description="Proton donor/acceptor" evidence="6">
    <location>
        <position position="98"/>
    </location>
</feature>
<comment type="similarity">
    <text evidence="1 5">Belongs to the AlaDH/PNT family.</text>
</comment>
<dbReference type="InterPro" id="IPR007698">
    <property type="entry name" value="AlaDH/PNT_NAD(H)-bd"/>
</dbReference>
<dbReference type="EC" id="1.4.1.1" evidence="2 5"/>
<dbReference type="SMART" id="SM01003">
    <property type="entry name" value="AlaDh_PNT_N"/>
    <property type="match status" value="1"/>
</dbReference>
<dbReference type="PANTHER" id="PTHR42795">
    <property type="entry name" value="ALANINE DEHYDROGENASE"/>
    <property type="match status" value="1"/>
</dbReference>
<evidence type="ECO:0000256" key="6">
    <source>
        <dbReference type="PIRSR" id="PIRSR000183-1"/>
    </source>
</evidence>
<keyword evidence="8" id="KW-0547">Nucleotide-binding</keyword>
<dbReference type="EMBL" id="RZIJ01000012">
    <property type="protein sequence ID" value="RUQ69307.1"/>
    <property type="molecule type" value="Genomic_DNA"/>
</dbReference>
<dbReference type="RefSeq" id="WP_126999676.1">
    <property type="nucleotide sequence ID" value="NZ_CP173192.1"/>
</dbReference>
<feature type="binding site" evidence="7">
    <location>
        <position position="17"/>
    </location>
    <ligand>
        <name>substrate</name>
    </ligand>
</feature>
<comment type="caution">
    <text evidence="11">The sequence shown here is derived from an EMBL/GenBank/DDBJ whole genome shotgun (WGS) entry which is preliminary data.</text>
</comment>
<dbReference type="Pfam" id="PF01262">
    <property type="entry name" value="AlaDh_PNT_C"/>
    <property type="match status" value="1"/>
</dbReference>
<feature type="binding site" evidence="8">
    <location>
        <position position="200"/>
    </location>
    <ligand>
        <name>NAD(+)</name>
        <dbReference type="ChEBI" id="CHEBI:57540"/>
    </ligand>
</feature>
<dbReference type="InterPro" id="IPR007886">
    <property type="entry name" value="AlaDH/PNT_N"/>
</dbReference>
<dbReference type="SMART" id="SM01002">
    <property type="entry name" value="AlaDh_PNT_C"/>
    <property type="match status" value="1"/>
</dbReference>
<feature type="binding site" evidence="8">
    <location>
        <position position="205"/>
    </location>
    <ligand>
        <name>NAD(+)</name>
        <dbReference type="ChEBI" id="CHEBI:57540"/>
    </ligand>
</feature>
<dbReference type="FunFam" id="3.40.50.720:FF:000049">
    <property type="entry name" value="Alanine dehydrogenase"/>
    <property type="match status" value="1"/>
</dbReference>
<feature type="domain" description="Alanine dehydrogenase/pyridine nucleotide transhydrogenase N-terminal" evidence="10">
    <location>
        <begin position="6"/>
        <end position="139"/>
    </location>
</feature>
<evidence type="ECO:0000256" key="8">
    <source>
        <dbReference type="PIRSR" id="PIRSR000183-3"/>
    </source>
</evidence>